<evidence type="ECO:0000313" key="3">
    <source>
        <dbReference type="Proteomes" id="UP000190092"/>
    </source>
</evidence>
<keyword evidence="3" id="KW-1185">Reference proteome</keyword>
<gene>
    <name evidence="2" type="ORF">SAMN02745126_04963</name>
</gene>
<feature type="transmembrane region" description="Helical" evidence="1">
    <location>
        <begin position="16"/>
        <end position="33"/>
    </location>
</feature>
<dbReference type="STRING" id="225324.SAMN02745126_04963"/>
<evidence type="ECO:0000256" key="1">
    <source>
        <dbReference type="SAM" id="Phobius"/>
    </source>
</evidence>
<feature type="transmembrane region" description="Helical" evidence="1">
    <location>
        <begin position="210"/>
        <end position="243"/>
    </location>
</feature>
<dbReference type="AlphaFoldDB" id="A0A1T4SQ63"/>
<feature type="transmembrane region" description="Helical" evidence="1">
    <location>
        <begin position="408"/>
        <end position="426"/>
    </location>
</feature>
<keyword evidence="1" id="KW-0472">Membrane</keyword>
<feature type="transmembrane region" description="Helical" evidence="1">
    <location>
        <begin position="255"/>
        <end position="277"/>
    </location>
</feature>
<protein>
    <recommendedName>
        <fullName evidence="4">O-antigen ligase like membrane protein</fullName>
    </recommendedName>
</protein>
<feature type="transmembrane region" description="Helical" evidence="1">
    <location>
        <begin position="123"/>
        <end position="143"/>
    </location>
</feature>
<evidence type="ECO:0000313" key="2">
    <source>
        <dbReference type="EMBL" id="SKA30420.1"/>
    </source>
</evidence>
<feature type="transmembrane region" description="Helical" evidence="1">
    <location>
        <begin position="358"/>
        <end position="377"/>
    </location>
</feature>
<organism evidence="2 3">
    <name type="scientific">Enhydrobacter aerosaccus</name>
    <dbReference type="NCBI Taxonomy" id="225324"/>
    <lineage>
        <taxon>Bacteria</taxon>
        <taxon>Pseudomonadati</taxon>
        <taxon>Pseudomonadota</taxon>
        <taxon>Alphaproteobacteria</taxon>
        <taxon>Hyphomicrobiales</taxon>
        <taxon>Enhydrobacter</taxon>
    </lineage>
</organism>
<sequence>MSFAATLSGARRRLDALDTALFVLYLVGLYLGVSLQITSTIPLTCAPSGVAGLLMLWRRRDQLQSRELAGLLLVVGLYLASILSAADLTFLPKRFTGLLQLVYSLVIGYAMFMTMTSGDRDQIAAILLGFCVFIIIGCLLEEYGGLRALSDKVREHLYDAGAVYDADRRDELLYGRIRPKLFTSEPSAVTFAYTQYSSIWLVVSRSRWKFAIYFGLVAMALVVLPGPTLMLMLLLAIPYIMFLAGGARRASVSRMFGAAIVSSLVVLVAVVVGQTLFAARLHQLQAGQDASFFYRFTGPMLLAFDMFRHHPWAGSGLTGELSIASDVMNVYMNSASFSSAWRIPKVADVITNYFWQHWIYLGLVWGVVVTAGLSLWLRWLGAASILYCWSVWAILGQASGAYVGPKTWAVLLIAAAASVMVARAEAEEDVPMPRGRTEPWFVRRRYPQFARSAL</sequence>
<proteinExistence type="predicted"/>
<accession>A0A1T4SQ63</accession>
<dbReference type="EMBL" id="FUWJ01000009">
    <property type="protein sequence ID" value="SKA30420.1"/>
    <property type="molecule type" value="Genomic_DNA"/>
</dbReference>
<evidence type="ECO:0008006" key="4">
    <source>
        <dbReference type="Google" id="ProtNLM"/>
    </source>
</evidence>
<reference evidence="3" key="1">
    <citation type="submission" date="2017-02" db="EMBL/GenBank/DDBJ databases">
        <authorList>
            <person name="Varghese N."/>
            <person name="Submissions S."/>
        </authorList>
    </citation>
    <scope>NUCLEOTIDE SEQUENCE [LARGE SCALE GENOMIC DNA]</scope>
    <source>
        <strain evidence="3">ATCC 27094</strain>
    </source>
</reference>
<keyword evidence="1" id="KW-1133">Transmembrane helix</keyword>
<dbReference type="RefSeq" id="WP_170921115.1">
    <property type="nucleotide sequence ID" value="NZ_FUWJ01000009.1"/>
</dbReference>
<feature type="transmembrane region" description="Helical" evidence="1">
    <location>
        <begin position="97"/>
        <end position="116"/>
    </location>
</feature>
<feature type="transmembrane region" description="Helical" evidence="1">
    <location>
        <begin position="69"/>
        <end position="91"/>
    </location>
</feature>
<keyword evidence="1" id="KW-0812">Transmembrane</keyword>
<dbReference type="Proteomes" id="UP000190092">
    <property type="component" value="Unassembled WGS sequence"/>
</dbReference>
<name>A0A1T4SQ63_9HYPH</name>